<dbReference type="SUPFAM" id="SSF56672">
    <property type="entry name" value="DNA/RNA polymerases"/>
    <property type="match status" value="1"/>
</dbReference>
<protein>
    <recommendedName>
        <fullName evidence="6">Reverse transcriptase/retrotransposon-derived protein RNase H-like domain-containing protein</fullName>
    </recommendedName>
</protein>
<dbReference type="InterPro" id="IPR000477">
    <property type="entry name" value="RT_dom"/>
</dbReference>
<dbReference type="PANTHER" id="PTHR33064">
    <property type="entry name" value="POL PROTEIN"/>
    <property type="match status" value="1"/>
</dbReference>
<evidence type="ECO:0000259" key="1">
    <source>
        <dbReference type="Pfam" id="PF00078"/>
    </source>
</evidence>
<organism evidence="3 5">
    <name type="scientific">Rotaria sordida</name>
    <dbReference type="NCBI Taxonomy" id="392033"/>
    <lineage>
        <taxon>Eukaryota</taxon>
        <taxon>Metazoa</taxon>
        <taxon>Spiralia</taxon>
        <taxon>Gnathifera</taxon>
        <taxon>Rotifera</taxon>
        <taxon>Eurotatoria</taxon>
        <taxon>Bdelloidea</taxon>
        <taxon>Philodinida</taxon>
        <taxon>Philodinidae</taxon>
        <taxon>Rotaria</taxon>
    </lineage>
</organism>
<dbReference type="InterPro" id="IPR043128">
    <property type="entry name" value="Rev_trsase/Diguanyl_cyclase"/>
</dbReference>
<sequence>MHKITQELLHFGLIRPSYSYHAATALLIPKHDDNHPLPNMEQALQISGAGYQFFFKLGMKSGFWQIPIKEEDIQITPFITPDSLYEWNVLAQGLKNSPPSFQRIMADILSSLLSILLQHNFQLNPAKCSIFQQKIDYLSHTISATGVKLTDEKIQAIIRLSEPKALPEANKFLGALSWYHKFLPQFGTIAAPIYAITNLTKPNRKKISWREPQRQAFLQLKEFLINSPLFLDFPNDNYPVILTTDASKLGVVGILQQIINEETKKFKLSSPCDLLYSKKI</sequence>
<dbReference type="Proteomes" id="UP000663836">
    <property type="component" value="Unassembled WGS sequence"/>
</dbReference>
<evidence type="ECO:0000259" key="2">
    <source>
        <dbReference type="Pfam" id="PF17919"/>
    </source>
</evidence>
<proteinExistence type="predicted"/>
<name>A0A815M5Q1_9BILA</name>
<dbReference type="EMBL" id="CAJOBD010002858">
    <property type="protein sequence ID" value="CAF3912872.1"/>
    <property type="molecule type" value="Genomic_DNA"/>
</dbReference>
<dbReference type="Gene3D" id="3.10.10.10">
    <property type="entry name" value="HIV Type 1 Reverse Transcriptase, subunit A, domain 1"/>
    <property type="match status" value="1"/>
</dbReference>
<accession>A0A815M5Q1</accession>
<feature type="domain" description="Reverse transcriptase" evidence="1">
    <location>
        <begin position="31"/>
        <end position="113"/>
    </location>
</feature>
<dbReference type="EMBL" id="CAJNOT010004179">
    <property type="protein sequence ID" value="CAF1420006.1"/>
    <property type="molecule type" value="Genomic_DNA"/>
</dbReference>
<dbReference type="PANTHER" id="PTHR33064:SF37">
    <property type="entry name" value="RIBONUCLEASE H"/>
    <property type="match status" value="1"/>
</dbReference>
<dbReference type="InterPro" id="IPR051320">
    <property type="entry name" value="Viral_Replic_Matur_Polypro"/>
</dbReference>
<dbReference type="Proteomes" id="UP000663864">
    <property type="component" value="Unassembled WGS sequence"/>
</dbReference>
<evidence type="ECO:0000313" key="4">
    <source>
        <dbReference type="EMBL" id="CAF3912872.1"/>
    </source>
</evidence>
<dbReference type="Pfam" id="PF00078">
    <property type="entry name" value="RVT_1"/>
    <property type="match status" value="1"/>
</dbReference>
<dbReference type="Gene3D" id="3.30.70.270">
    <property type="match status" value="3"/>
</dbReference>
<dbReference type="AlphaFoldDB" id="A0A815M5Q1"/>
<evidence type="ECO:0000313" key="5">
    <source>
        <dbReference type="Proteomes" id="UP000663864"/>
    </source>
</evidence>
<evidence type="ECO:0000313" key="3">
    <source>
        <dbReference type="EMBL" id="CAF1420006.1"/>
    </source>
</evidence>
<feature type="domain" description="Reverse transcriptase/retrotransposon-derived protein RNase H-like" evidence="2">
    <location>
        <begin position="209"/>
        <end position="263"/>
    </location>
</feature>
<gene>
    <name evidence="4" type="ORF">JBS370_LOCUS21496</name>
    <name evidence="3" type="ORF">ZHD862_LOCUS33911</name>
</gene>
<evidence type="ECO:0008006" key="6">
    <source>
        <dbReference type="Google" id="ProtNLM"/>
    </source>
</evidence>
<dbReference type="CDD" id="cd01647">
    <property type="entry name" value="RT_LTR"/>
    <property type="match status" value="1"/>
</dbReference>
<dbReference type="InterPro" id="IPR041577">
    <property type="entry name" value="RT_RNaseH_2"/>
</dbReference>
<comment type="caution">
    <text evidence="3">The sequence shown here is derived from an EMBL/GenBank/DDBJ whole genome shotgun (WGS) entry which is preliminary data.</text>
</comment>
<dbReference type="Pfam" id="PF17919">
    <property type="entry name" value="RT_RNaseH_2"/>
    <property type="match status" value="1"/>
</dbReference>
<dbReference type="InterPro" id="IPR043502">
    <property type="entry name" value="DNA/RNA_pol_sf"/>
</dbReference>
<reference evidence="3" key="1">
    <citation type="submission" date="2021-02" db="EMBL/GenBank/DDBJ databases">
        <authorList>
            <person name="Nowell W R."/>
        </authorList>
    </citation>
    <scope>NUCLEOTIDE SEQUENCE</scope>
</reference>